<organism evidence="1 2">
    <name type="scientific">Ramazzottius varieornatus</name>
    <name type="common">Water bear</name>
    <name type="synonym">Tardigrade</name>
    <dbReference type="NCBI Taxonomy" id="947166"/>
    <lineage>
        <taxon>Eukaryota</taxon>
        <taxon>Metazoa</taxon>
        <taxon>Ecdysozoa</taxon>
        <taxon>Tardigrada</taxon>
        <taxon>Eutardigrada</taxon>
        <taxon>Parachela</taxon>
        <taxon>Hypsibioidea</taxon>
        <taxon>Ramazzottiidae</taxon>
        <taxon>Ramazzottius</taxon>
    </lineage>
</organism>
<dbReference type="AlphaFoldDB" id="A0A1D1W0N0"/>
<dbReference type="EMBL" id="BDGG01000010">
    <property type="protein sequence ID" value="GAV04449.1"/>
    <property type="molecule type" value="Genomic_DNA"/>
</dbReference>
<name>A0A1D1W0N0_RAMVA</name>
<evidence type="ECO:0000313" key="1">
    <source>
        <dbReference type="EMBL" id="GAV04449.1"/>
    </source>
</evidence>
<evidence type="ECO:0000313" key="2">
    <source>
        <dbReference type="Proteomes" id="UP000186922"/>
    </source>
</evidence>
<dbReference type="Proteomes" id="UP000186922">
    <property type="component" value="Unassembled WGS sequence"/>
</dbReference>
<reference evidence="1 2" key="1">
    <citation type="journal article" date="2016" name="Nat. Commun.">
        <title>Extremotolerant tardigrade genome and improved radiotolerance of human cultured cells by tardigrade-unique protein.</title>
        <authorList>
            <person name="Hashimoto T."/>
            <person name="Horikawa D.D."/>
            <person name="Saito Y."/>
            <person name="Kuwahara H."/>
            <person name="Kozuka-Hata H."/>
            <person name="Shin-I T."/>
            <person name="Minakuchi Y."/>
            <person name="Ohishi K."/>
            <person name="Motoyama A."/>
            <person name="Aizu T."/>
            <person name="Enomoto A."/>
            <person name="Kondo K."/>
            <person name="Tanaka S."/>
            <person name="Hara Y."/>
            <person name="Koshikawa S."/>
            <person name="Sagara H."/>
            <person name="Miura T."/>
            <person name="Yokobori S."/>
            <person name="Miyagawa K."/>
            <person name="Suzuki Y."/>
            <person name="Kubo T."/>
            <person name="Oyama M."/>
            <person name="Kohara Y."/>
            <person name="Fujiyama A."/>
            <person name="Arakawa K."/>
            <person name="Katayama T."/>
            <person name="Toyoda A."/>
            <person name="Kunieda T."/>
        </authorList>
    </citation>
    <scope>NUCLEOTIDE SEQUENCE [LARGE SCALE GENOMIC DNA]</scope>
    <source>
        <strain evidence="1 2">YOKOZUNA-1</strain>
    </source>
</reference>
<keyword evidence="2" id="KW-1185">Reference proteome</keyword>
<comment type="caution">
    <text evidence="1">The sequence shown here is derived from an EMBL/GenBank/DDBJ whole genome shotgun (WGS) entry which is preliminary data.</text>
</comment>
<accession>A0A1D1W0N0</accession>
<proteinExistence type="predicted"/>
<protein>
    <submittedName>
        <fullName evidence="1">Uncharacterized protein</fullName>
    </submittedName>
</protein>
<gene>
    <name evidence="1" type="primary">RvY_14723-1</name>
    <name evidence="1" type="synonym">RvY_14723.1</name>
    <name evidence="1" type="ORF">RvY_14723</name>
</gene>
<sequence length="179" mass="19989">MGFGLPERSWKHTDTAHENKEAKKTFWKRRRISCGSFLSPLGKPMIFDPDGWMYKLTTYENAMDKPEVQAQRSTLLELSARQLEGVFGSACCMPMTMTTSVGNFLRNCRPLLSCRYPSTLRESLASRKRPWSPAESPRLGPQLEVVTGLSRNSGLAQLAGTWIFLNKELRASGDSGGPS</sequence>